<accession>A0AC35U638</accession>
<evidence type="ECO:0000313" key="1">
    <source>
        <dbReference type="Proteomes" id="UP000095286"/>
    </source>
</evidence>
<evidence type="ECO:0000313" key="2">
    <source>
        <dbReference type="WBParaSite" id="RSKR_0000768300.1"/>
    </source>
</evidence>
<reference evidence="2" key="1">
    <citation type="submission" date="2016-11" db="UniProtKB">
        <authorList>
            <consortium name="WormBaseParasite"/>
        </authorList>
    </citation>
    <scope>IDENTIFICATION</scope>
    <source>
        <strain evidence="2">KR3021</strain>
    </source>
</reference>
<dbReference type="Proteomes" id="UP000095286">
    <property type="component" value="Unplaced"/>
</dbReference>
<dbReference type="WBParaSite" id="RSKR_0000768300.1">
    <property type="protein sequence ID" value="RSKR_0000768300.1"/>
    <property type="gene ID" value="RSKR_0000768300"/>
</dbReference>
<protein>
    <submittedName>
        <fullName evidence="2">HNHc domain-containing protein</fullName>
    </submittedName>
</protein>
<sequence>MSSSFKLRNKSTGHYKSIHVNGCFQLFNGVDRSGKDRRALKLFRLLFPAAYEGIEWIPSSFNPKYSVSNSGLVRNDETQYLLKPCKREGTTYWTVQMRAGMADDIQCERCIHREVTIAFHGTPPTPVHQANHISGDIHDNSAGNLEWTTPSENVQHAHGNGLYGRHTRVEGARNFEIIEDDTDYSKEVWEDVVVNDEKQFTRFRQWEESRTPPQADFRIQL</sequence>
<proteinExistence type="predicted"/>
<name>A0AC35U638_9BILA</name>
<organism evidence="1 2">
    <name type="scientific">Rhabditophanes sp. KR3021</name>
    <dbReference type="NCBI Taxonomy" id="114890"/>
    <lineage>
        <taxon>Eukaryota</taxon>
        <taxon>Metazoa</taxon>
        <taxon>Ecdysozoa</taxon>
        <taxon>Nematoda</taxon>
        <taxon>Chromadorea</taxon>
        <taxon>Rhabditida</taxon>
        <taxon>Tylenchina</taxon>
        <taxon>Panagrolaimomorpha</taxon>
        <taxon>Strongyloidoidea</taxon>
        <taxon>Alloionematidae</taxon>
        <taxon>Rhabditophanes</taxon>
    </lineage>
</organism>